<protein>
    <recommendedName>
        <fullName evidence="3">Amidohydrolase-related domain-containing protein</fullName>
    </recommendedName>
</protein>
<dbReference type="Proteomes" id="UP000231912">
    <property type="component" value="Unassembled WGS sequence"/>
</dbReference>
<dbReference type="RefSeq" id="WP_100758332.1">
    <property type="nucleotide sequence ID" value="NZ_NPDT01000001.1"/>
</dbReference>
<evidence type="ECO:0008006" key="3">
    <source>
        <dbReference type="Google" id="ProtNLM"/>
    </source>
</evidence>
<comment type="caution">
    <text evidence="1">The sequence shown here is derived from an EMBL/GenBank/DDBJ whole genome shotgun (WGS) entry which is preliminary data.</text>
</comment>
<dbReference type="GO" id="GO:0016810">
    <property type="term" value="F:hydrolase activity, acting on carbon-nitrogen (but not peptide) bonds"/>
    <property type="evidence" value="ECO:0007669"/>
    <property type="project" value="InterPro"/>
</dbReference>
<dbReference type="InterPro" id="IPR032466">
    <property type="entry name" value="Metal_Hydrolase"/>
</dbReference>
<dbReference type="SUPFAM" id="SSF51556">
    <property type="entry name" value="Metallo-dependent hydrolases"/>
    <property type="match status" value="1"/>
</dbReference>
<gene>
    <name evidence="1" type="ORF">CH371_05130</name>
</gene>
<dbReference type="Gene3D" id="2.30.40.10">
    <property type="entry name" value="Urease, subunit C, domain 1"/>
    <property type="match status" value="1"/>
</dbReference>
<reference evidence="1 2" key="1">
    <citation type="submission" date="2017-07" db="EMBL/GenBank/DDBJ databases">
        <title>Leptospira spp. isolated from tropical soils.</title>
        <authorList>
            <person name="Thibeaux R."/>
            <person name="Iraola G."/>
            <person name="Ferres I."/>
            <person name="Bierque E."/>
            <person name="Girault D."/>
            <person name="Soupe-Gilbert M.-E."/>
            <person name="Picardeau M."/>
            <person name="Goarant C."/>
        </authorList>
    </citation>
    <scope>NUCLEOTIDE SEQUENCE [LARGE SCALE GENOMIC DNA]</scope>
    <source>
        <strain evidence="1 2">FH2-C-A2</strain>
    </source>
</reference>
<dbReference type="AlphaFoldDB" id="A0A2M9ZHP7"/>
<evidence type="ECO:0000313" key="2">
    <source>
        <dbReference type="Proteomes" id="UP000231912"/>
    </source>
</evidence>
<dbReference type="Gene3D" id="3.20.20.140">
    <property type="entry name" value="Metal-dependent hydrolases"/>
    <property type="match status" value="2"/>
</dbReference>
<organism evidence="1 2">
    <name type="scientific">Leptospira wolffii</name>
    <dbReference type="NCBI Taxonomy" id="409998"/>
    <lineage>
        <taxon>Bacteria</taxon>
        <taxon>Pseudomonadati</taxon>
        <taxon>Spirochaetota</taxon>
        <taxon>Spirochaetia</taxon>
        <taxon>Leptospirales</taxon>
        <taxon>Leptospiraceae</taxon>
        <taxon>Leptospira</taxon>
    </lineage>
</organism>
<accession>A0A2M9ZHP7</accession>
<evidence type="ECO:0000313" key="1">
    <source>
        <dbReference type="EMBL" id="PJZ67935.1"/>
    </source>
</evidence>
<dbReference type="PANTHER" id="PTHR43135">
    <property type="entry name" value="ALPHA-D-RIBOSE 1-METHYLPHOSPHONATE 5-TRIPHOSPHATE DIPHOSPHATASE"/>
    <property type="match status" value="1"/>
</dbReference>
<proteinExistence type="predicted"/>
<dbReference type="EMBL" id="NPDT01000001">
    <property type="protein sequence ID" value="PJZ67935.1"/>
    <property type="molecule type" value="Genomic_DNA"/>
</dbReference>
<sequence length="450" mass="50756">MFVKRLILRNLKKDRPSPNSRQVFLILLFPIFLIFSGNLEAQSWSWTGAYVLEPETLEYVGPVQISVKDGIVEKISPSSATKDSAFILPGFCDAHTTLGANSLGGGKDRQELETDLRQFLLHGFTHIQSIADPQWAEELAESRKKKSLYPRISVFPPVWIANSKELEGNQSSAYRILKSPEEAMRAASVRGKGKAHLFLRYNEGDSFTVDGKLLYRMRSQAEKVGLEISVSTFGEEFAVWEALSSEIKTLFHPIPELPSILPVAKNLTKQTWAPLFGIYYIRKEVGTPTFSEEWDRWTAWSPQFQARFPSKEWISSLSPLPESEKAEADKEYDSYLAFLKARKNLSLKILLGSGSGHYLSFPGISGWKELRILSDILGPKEALRAATETTCSYLNSPHEGKIRVGKPAHLLIFKEDPMQNWDKLKSLKTVVTEKGRTEIPSTEKKSKSKK</sequence>
<name>A0A2M9ZHP7_9LEPT</name>
<dbReference type="InterPro" id="IPR011059">
    <property type="entry name" value="Metal-dep_hydrolase_composite"/>
</dbReference>
<dbReference type="InterPro" id="IPR051781">
    <property type="entry name" value="Metallo-dep_Hydrolase"/>
</dbReference>
<dbReference type="PANTHER" id="PTHR43135:SF3">
    <property type="entry name" value="ALPHA-D-RIBOSE 1-METHYLPHOSPHONATE 5-TRIPHOSPHATE DIPHOSPHATASE"/>
    <property type="match status" value="1"/>
</dbReference>